<organism evidence="1 2">
    <name type="scientific">Acidisoma silvae</name>
    <dbReference type="NCBI Taxonomy" id="2802396"/>
    <lineage>
        <taxon>Bacteria</taxon>
        <taxon>Pseudomonadati</taxon>
        <taxon>Pseudomonadota</taxon>
        <taxon>Alphaproteobacteria</taxon>
        <taxon>Acetobacterales</taxon>
        <taxon>Acidocellaceae</taxon>
        <taxon>Acidisoma</taxon>
    </lineage>
</organism>
<evidence type="ECO:0000313" key="2">
    <source>
        <dbReference type="Proteomes" id="UP000708298"/>
    </source>
</evidence>
<sequence length="225" mass="23516">MTATGEDGPQTDQSMDDILASIRRIMLDEQARLKDGPVPEAQAESPPAPFVLPVVPAASSVTTDTVLVLDDSMVIGALPGLAPAFVPMTGNLAAVEPVVDHVLPVPEAHGPMVEETVGGAVVLPPATVQPAASVTTGLTAQQIEEMLAPTAAAAAAASVDALLRKLAEDRDALLRPVPSASPSMEEFVRGELRPLLKSWLDEHLPSMVERLVRAELARLTLRHGG</sequence>
<comment type="caution">
    <text evidence="1">The sequence shown here is derived from an EMBL/GenBank/DDBJ whole genome shotgun (WGS) entry which is preliminary data.</text>
</comment>
<reference evidence="1" key="1">
    <citation type="journal article" date="2021" name="Microorganisms">
        <title>Acidisoma silvae sp. nov. and Acidisomacellulosilytica sp. nov., Two Acidophilic Bacteria Isolated from Decaying Wood, Hydrolyzing Cellulose and Producing Poly-3-hydroxybutyrate.</title>
        <authorList>
            <person name="Mieszkin S."/>
            <person name="Pouder E."/>
            <person name="Uroz S."/>
            <person name="Simon-Colin C."/>
            <person name="Alain K."/>
        </authorList>
    </citation>
    <scope>NUCLEOTIDE SEQUENCE</scope>
    <source>
        <strain evidence="1">HW T2.11</strain>
    </source>
</reference>
<protein>
    <submittedName>
        <fullName evidence="1">DUF2497 domain-containing protein</fullName>
    </submittedName>
</protein>
<dbReference type="InterPro" id="IPR019632">
    <property type="entry name" value="DUF2497"/>
</dbReference>
<proteinExistence type="predicted"/>
<dbReference type="AlphaFoldDB" id="A0A964E0B6"/>
<dbReference type="Pfam" id="PF10691">
    <property type="entry name" value="DUF2497"/>
    <property type="match status" value="1"/>
</dbReference>
<keyword evidence="2" id="KW-1185">Reference proteome</keyword>
<gene>
    <name evidence="1" type="ORF">ASILVAE211_19295</name>
</gene>
<evidence type="ECO:0000313" key="1">
    <source>
        <dbReference type="EMBL" id="MCB8877350.1"/>
    </source>
</evidence>
<name>A0A964E0B6_9PROT</name>
<dbReference type="RefSeq" id="WP_227323002.1">
    <property type="nucleotide sequence ID" value="NZ_JAESVB010000012.1"/>
</dbReference>
<reference evidence="1" key="2">
    <citation type="submission" date="2021-01" db="EMBL/GenBank/DDBJ databases">
        <authorList>
            <person name="Mieszkin S."/>
            <person name="Pouder E."/>
            <person name="Alain K."/>
        </authorList>
    </citation>
    <scope>NUCLEOTIDE SEQUENCE</scope>
    <source>
        <strain evidence="1">HW T2.11</strain>
    </source>
</reference>
<dbReference type="Proteomes" id="UP000708298">
    <property type="component" value="Unassembled WGS sequence"/>
</dbReference>
<dbReference type="EMBL" id="JAESVB010000012">
    <property type="protein sequence ID" value="MCB8877350.1"/>
    <property type="molecule type" value="Genomic_DNA"/>
</dbReference>
<accession>A0A964E0B6</accession>